<dbReference type="HOGENOM" id="CLU_140243_3_0_9"/>
<organism evidence="1 2">
    <name type="scientific">[Clostridium] ultunense Esp</name>
    <dbReference type="NCBI Taxonomy" id="1288971"/>
    <lineage>
        <taxon>Bacteria</taxon>
        <taxon>Bacillati</taxon>
        <taxon>Bacillota</taxon>
        <taxon>Tissierellia</taxon>
        <taxon>Tissierellales</taxon>
        <taxon>Tepidimicrobiaceae</taxon>
        <taxon>Schnuerera</taxon>
    </lineage>
</organism>
<gene>
    <name evidence="1" type="ORF">CUESP1_1845</name>
</gene>
<dbReference type="Proteomes" id="UP000245423">
    <property type="component" value="Chromosome 1"/>
</dbReference>
<accession>M1Z3V2</accession>
<dbReference type="OrthoDB" id="9811402at2"/>
<protein>
    <submittedName>
        <fullName evidence="1">Uncharacterized protein</fullName>
    </submittedName>
</protein>
<dbReference type="RefSeq" id="WP_005587890.1">
    <property type="nucleotide sequence ID" value="NZ_LT669839.1"/>
</dbReference>
<dbReference type="InterPro" id="IPR010368">
    <property type="entry name" value="Com_YlbF"/>
</dbReference>
<proteinExistence type="predicted"/>
<evidence type="ECO:0000313" key="1">
    <source>
        <dbReference type="EMBL" id="SHD77206.1"/>
    </source>
</evidence>
<dbReference type="EMBL" id="LT669839">
    <property type="protein sequence ID" value="SHD77206.1"/>
    <property type="molecule type" value="Genomic_DNA"/>
</dbReference>
<dbReference type="AlphaFoldDB" id="M1Z3V2"/>
<reference evidence="1 2" key="1">
    <citation type="submission" date="2016-11" db="EMBL/GenBank/DDBJ databases">
        <authorList>
            <person name="Manzoor S."/>
        </authorList>
    </citation>
    <scope>NUCLEOTIDE SEQUENCE [LARGE SCALE GENOMIC DNA]</scope>
    <source>
        <strain evidence="1">Clostridium ultunense strain Esp</strain>
    </source>
</reference>
<keyword evidence="2" id="KW-1185">Reference proteome</keyword>
<name>M1Z3V2_9FIRM</name>
<dbReference type="Pfam" id="PF06133">
    <property type="entry name" value="Com_YlbF"/>
    <property type="match status" value="1"/>
</dbReference>
<sequence>MNNVYDQAHKLARAIKTSEEYKTYIENKKKVYADKNNKRMVEDFKKKALEIQMDQMSGKEIRREEIEKINKLEEVLMLNPSINEFLKAELRFSQLVQDISKIIGDAIDIEKD</sequence>
<dbReference type="Gene3D" id="1.20.1500.10">
    <property type="entry name" value="YheA/YmcA-like"/>
    <property type="match status" value="1"/>
</dbReference>
<dbReference type="InterPro" id="IPR023378">
    <property type="entry name" value="YheA/YmcA-like_dom_sf"/>
</dbReference>
<dbReference type="SUPFAM" id="SSF158622">
    <property type="entry name" value="YheA/YmcA-like"/>
    <property type="match status" value="1"/>
</dbReference>
<evidence type="ECO:0000313" key="2">
    <source>
        <dbReference type="Proteomes" id="UP000245423"/>
    </source>
</evidence>